<accession>A0A914Z1G0</accession>
<dbReference type="Proteomes" id="UP000887577">
    <property type="component" value="Unplaced"/>
</dbReference>
<evidence type="ECO:0000313" key="1">
    <source>
        <dbReference type="Proteomes" id="UP000887577"/>
    </source>
</evidence>
<proteinExistence type="predicted"/>
<protein>
    <submittedName>
        <fullName evidence="2">Uncharacterized protein</fullName>
    </submittedName>
</protein>
<sequence>MFLVPVDFDKIDFRSFFDNKAVFEKVIESPSESEQKPAEELKDKDHSVIVPASVQKLETTPESSLRDPVIVKPPLKRKFKDIFA</sequence>
<keyword evidence="1" id="KW-1185">Reference proteome</keyword>
<dbReference type="WBParaSite" id="PSU_v2.g6549.t1">
    <property type="protein sequence ID" value="PSU_v2.g6549.t1"/>
    <property type="gene ID" value="PSU_v2.g6549"/>
</dbReference>
<dbReference type="AlphaFoldDB" id="A0A914Z1G0"/>
<organism evidence="1 2">
    <name type="scientific">Panagrolaimus superbus</name>
    <dbReference type="NCBI Taxonomy" id="310955"/>
    <lineage>
        <taxon>Eukaryota</taxon>
        <taxon>Metazoa</taxon>
        <taxon>Ecdysozoa</taxon>
        <taxon>Nematoda</taxon>
        <taxon>Chromadorea</taxon>
        <taxon>Rhabditida</taxon>
        <taxon>Tylenchina</taxon>
        <taxon>Panagrolaimomorpha</taxon>
        <taxon>Panagrolaimoidea</taxon>
        <taxon>Panagrolaimidae</taxon>
        <taxon>Panagrolaimus</taxon>
    </lineage>
</organism>
<reference evidence="2" key="1">
    <citation type="submission" date="2022-11" db="UniProtKB">
        <authorList>
            <consortium name="WormBaseParasite"/>
        </authorList>
    </citation>
    <scope>IDENTIFICATION</scope>
</reference>
<evidence type="ECO:0000313" key="2">
    <source>
        <dbReference type="WBParaSite" id="PSU_v2.g6549.t1"/>
    </source>
</evidence>
<name>A0A914Z1G0_9BILA</name>